<evidence type="ECO:0000313" key="2">
    <source>
        <dbReference type="Proteomes" id="UP001218218"/>
    </source>
</evidence>
<dbReference type="EMBL" id="JARIHO010000018">
    <property type="protein sequence ID" value="KAJ7347774.1"/>
    <property type="molecule type" value="Genomic_DNA"/>
</dbReference>
<protein>
    <recommendedName>
        <fullName evidence="3">Reverse transcriptase domain-containing protein</fullName>
    </recommendedName>
</protein>
<dbReference type="Proteomes" id="UP001218218">
    <property type="component" value="Unassembled WGS sequence"/>
</dbReference>
<feature type="non-terminal residue" evidence="1">
    <location>
        <position position="1"/>
    </location>
</feature>
<sequence length="55" mass="5882">LLFDDHESVPSPVPNGLPQGSPLSALLYLIFADVLLEDGTLGYVDDNTHLETGDT</sequence>
<keyword evidence="2" id="KW-1185">Reference proteome</keyword>
<reference evidence="1" key="1">
    <citation type="submission" date="2023-03" db="EMBL/GenBank/DDBJ databases">
        <title>Massive genome expansion in bonnet fungi (Mycena s.s.) driven by repeated elements and novel gene families across ecological guilds.</title>
        <authorList>
            <consortium name="Lawrence Berkeley National Laboratory"/>
            <person name="Harder C.B."/>
            <person name="Miyauchi S."/>
            <person name="Viragh M."/>
            <person name="Kuo A."/>
            <person name="Thoen E."/>
            <person name="Andreopoulos B."/>
            <person name="Lu D."/>
            <person name="Skrede I."/>
            <person name="Drula E."/>
            <person name="Henrissat B."/>
            <person name="Morin E."/>
            <person name="Kohler A."/>
            <person name="Barry K."/>
            <person name="LaButti K."/>
            <person name="Morin E."/>
            <person name="Salamov A."/>
            <person name="Lipzen A."/>
            <person name="Mereny Z."/>
            <person name="Hegedus B."/>
            <person name="Baldrian P."/>
            <person name="Stursova M."/>
            <person name="Weitz H."/>
            <person name="Taylor A."/>
            <person name="Grigoriev I.V."/>
            <person name="Nagy L.G."/>
            <person name="Martin F."/>
            <person name="Kauserud H."/>
        </authorList>
    </citation>
    <scope>NUCLEOTIDE SEQUENCE</scope>
    <source>
        <strain evidence="1">CBHHK002</strain>
    </source>
</reference>
<dbReference type="AlphaFoldDB" id="A0AAD7A1R7"/>
<organism evidence="1 2">
    <name type="scientific">Mycena albidolilacea</name>
    <dbReference type="NCBI Taxonomy" id="1033008"/>
    <lineage>
        <taxon>Eukaryota</taxon>
        <taxon>Fungi</taxon>
        <taxon>Dikarya</taxon>
        <taxon>Basidiomycota</taxon>
        <taxon>Agaricomycotina</taxon>
        <taxon>Agaricomycetes</taxon>
        <taxon>Agaricomycetidae</taxon>
        <taxon>Agaricales</taxon>
        <taxon>Marasmiineae</taxon>
        <taxon>Mycenaceae</taxon>
        <taxon>Mycena</taxon>
    </lineage>
</organism>
<feature type="non-terminal residue" evidence="1">
    <location>
        <position position="55"/>
    </location>
</feature>
<gene>
    <name evidence="1" type="ORF">DFH08DRAFT_616967</name>
</gene>
<name>A0AAD7A1R7_9AGAR</name>
<proteinExistence type="predicted"/>
<evidence type="ECO:0008006" key="3">
    <source>
        <dbReference type="Google" id="ProtNLM"/>
    </source>
</evidence>
<evidence type="ECO:0000313" key="1">
    <source>
        <dbReference type="EMBL" id="KAJ7347774.1"/>
    </source>
</evidence>
<accession>A0AAD7A1R7</accession>
<comment type="caution">
    <text evidence="1">The sequence shown here is derived from an EMBL/GenBank/DDBJ whole genome shotgun (WGS) entry which is preliminary data.</text>
</comment>